<accession>A0A652YY15</accession>
<dbReference type="GO" id="GO:0004791">
    <property type="term" value="F:thioredoxin-disulfide reductase (NADPH) activity"/>
    <property type="evidence" value="ECO:0007669"/>
    <property type="project" value="UniProtKB-EC"/>
</dbReference>
<dbReference type="PANTHER" id="PTHR48105">
    <property type="entry name" value="THIOREDOXIN REDUCTASE 1-RELATED-RELATED"/>
    <property type="match status" value="1"/>
</dbReference>
<comment type="caution">
    <text evidence="5">The sequence shown here is derived from an EMBL/GenBank/DDBJ whole genome shotgun (WGS) entry which is preliminary data.</text>
</comment>
<dbReference type="Gene3D" id="3.50.50.60">
    <property type="entry name" value="FAD/NAD(P)-binding domain"/>
    <property type="match status" value="2"/>
</dbReference>
<protein>
    <submittedName>
        <fullName evidence="5">Thioredoxin reductase</fullName>
    </submittedName>
</protein>
<keyword evidence="2" id="KW-0560">Oxidoreductase</keyword>
<dbReference type="SUPFAM" id="SSF51905">
    <property type="entry name" value="FAD/NAD(P)-binding domain"/>
    <property type="match status" value="1"/>
</dbReference>
<reference evidence="5" key="1">
    <citation type="submission" date="2019-07" db="EMBL/GenBank/DDBJ databases">
        <title>Genomic Encyclopedia of Type Strains, Phase IV (KMG-IV): sequencing the most valuable type-strain genomes for metagenomic binning, comparative biology and taxonomic classification.</title>
        <authorList>
            <person name="Goeker M."/>
        </authorList>
    </citation>
    <scope>NUCLEOTIDE SEQUENCE</scope>
    <source>
        <strain evidence="5">DSM 44596</strain>
    </source>
</reference>
<evidence type="ECO:0000256" key="3">
    <source>
        <dbReference type="ARBA" id="ARBA00048132"/>
    </source>
</evidence>
<comment type="catalytic activity">
    <reaction evidence="3">
        <text>[thioredoxin]-dithiol + NADP(+) = [thioredoxin]-disulfide + NADPH + H(+)</text>
        <dbReference type="Rhea" id="RHEA:20345"/>
        <dbReference type="Rhea" id="RHEA-COMP:10698"/>
        <dbReference type="Rhea" id="RHEA-COMP:10700"/>
        <dbReference type="ChEBI" id="CHEBI:15378"/>
        <dbReference type="ChEBI" id="CHEBI:29950"/>
        <dbReference type="ChEBI" id="CHEBI:50058"/>
        <dbReference type="ChEBI" id="CHEBI:57783"/>
        <dbReference type="ChEBI" id="CHEBI:58349"/>
        <dbReference type="EC" id="1.8.1.9"/>
    </reaction>
</comment>
<dbReference type="PRINTS" id="PR00368">
    <property type="entry name" value="FADPNR"/>
</dbReference>
<dbReference type="InterPro" id="IPR023753">
    <property type="entry name" value="FAD/NAD-binding_dom"/>
</dbReference>
<proteinExistence type="predicted"/>
<gene>
    <name evidence="5" type="ORF">FNL38_101929</name>
</gene>
<feature type="domain" description="FAD/NAD(P)-binding" evidence="4">
    <location>
        <begin position="25"/>
        <end position="312"/>
    </location>
</feature>
<evidence type="ECO:0000256" key="1">
    <source>
        <dbReference type="ARBA" id="ARBA00022630"/>
    </source>
</evidence>
<organism evidence="5">
    <name type="scientific">Nocardia globerula</name>
    <dbReference type="NCBI Taxonomy" id="1818"/>
    <lineage>
        <taxon>Bacteria</taxon>
        <taxon>Bacillati</taxon>
        <taxon>Actinomycetota</taxon>
        <taxon>Actinomycetes</taxon>
        <taxon>Mycobacteriales</taxon>
        <taxon>Nocardiaceae</taxon>
        <taxon>Nocardia</taxon>
    </lineage>
</organism>
<sequence length="342" mass="36023">MFVKLVLRCNPEFMTQTSYDAADTYDVAVIGGGAAGLNAAIILGQARRSVVVFDNGAPRNAAADHMNGFLSRDRMNPAELLAIGRDEVRKYGGEFHDGTVVAVERDEASRGSGFAITLADGARISVRKVLVATGLTDRLPDELSAFGERWGRDVLHCPYCHGYDVRDQPLGVIAKSVEFAMHQAPMIRQWSDDVVLFLHRIENLSAEDREKLAALNISIVEGEVAAPVLEDDRLVGVQLADGRTVARSAIFVGGAVTMDPNDLILRSFGAATAATMMGEFVTVDMMGATSVSGVFAAGNVVDPGAQVIMAAAAGAKAGAGINMALTADDLEAALALRGSISA</sequence>
<keyword evidence="1" id="KW-0285">Flavoprotein</keyword>
<evidence type="ECO:0000256" key="2">
    <source>
        <dbReference type="ARBA" id="ARBA00023002"/>
    </source>
</evidence>
<evidence type="ECO:0000259" key="4">
    <source>
        <dbReference type="Pfam" id="PF07992"/>
    </source>
</evidence>
<dbReference type="InterPro" id="IPR050097">
    <property type="entry name" value="Ferredoxin-NADP_redctase_2"/>
</dbReference>
<dbReference type="Pfam" id="PF07992">
    <property type="entry name" value="Pyr_redox_2"/>
    <property type="match status" value="1"/>
</dbReference>
<dbReference type="EMBL" id="VNIQ01000001">
    <property type="protein sequence ID" value="TYQ08556.1"/>
    <property type="molecule type" value="Genomic_DNA"/>
</dbReference>
<dbReference type="PRINTS" id="PR00469">
    <property type="entry name" value="PNDRDTASEII"/>
</dbReference>
<dbReference type="AlphaFoldDB" id="A0A652YY15"/>
<evidence type="ECO:0000313" key="5">
    <source>
        <dbReference type="EMBL" id="TYQ08556.1"/>
    </source>
</evidence>
<name>A0A652YY15_NOCGL</name>
<dbReference type="InterPro" id="IPR036188">
    <property type="entry name" value="FAD/NAD-bd_sf"/>
</dbReference>